<dbReference type="AlphaFoldDB" id="A0AAD0R0B9"/>
<dbReference type="Pfam" id="PF04333">
    <property type="entry name" value="MlaA"/>
    <property type="match status" value="1"/>
</dbReference>
<organism evidence="4 5">
    <name type="scientific">Pseudomonas plecoglossicida</name>
    <dbReference type="NCBI Taxonomy" id="70775"/>
    <lineage>
        <taxon>Bacteria</taxon>
        <taxon>Pseudomonadati</taxon>
        <taxon>Pseudomonadota</taxon>
        <taxon>Gammaproteobacteria</taxon>
        <taxon>Pseudomonadales</taxon>
        <taxon>Pseudomonadaceae</taxon>
        <taxon>Pseudomonas</taxon>
    </lineage>
</organism>
<dbReference type="GO" id="GO:0016020">
    <property type="term" value="C:membrane"/>
    <property type="evidence" value="ECO:0007669"/>
    <property type="project" value="InterPro"/>
</dbReference>
<name>A0AAD0R0B9_PSEDL</name>
<proteinExistence type="inferred from homology"/>
<evidence type="ECO:0000256" key="1">
    <source>
        <dbReference type="ARBA" id="ARBA00010634"/>
    </source>
</evidence>
<comment type="similarity">
    <text evidence="1">Belongs to the MlaA family.</text>
</comment>
<feature type="region of interest" description="Disordered" evidence="3">
    <location>
        <begin position="232"/>
        <end position="255"/>
    </location>
</feature>
<dbReference type="PANTHER" id="PTHR30035">
    <property type="entry name" value="LIPOPROTEIN VACJ-RELATED"/>
    <property type="match status" value="1"/>
</dbReference>
<keyword evidence="2" id="KW-0732">Signal</keyword>
<dbReference type="EMBL" id="CP031146">
    <property type="protein sequence ID" value="AXM98900.1"/>
    <property type="molecule type" value="Genomic_DNA"/>
</dbReference>
<evidence type="ECO:0000256" key="2">
    <source>
        <dbReference type="ARBA" id="ARBA00022729"/>
    </source>
</evidence>
<dbReference type="Proteomes" id="UP000256503">
    <property type="component" value="Chromosome"/>
</dbReference>
<keyword evidence="4" id="KW-0449">Lipoprotein</keyword>
<sequence>MPKSSSAYKTVLALTLVAASGCSNRPPASTCGHAAYQVSDPAEPANRAVFAFNRSVDDYALAPVARGYKHLPDFTRQGVHNFTTNFGEPKVFVNDVLQGNGERAMTSLSRFMFNTTLGVAGLFDVSSKMGLPYHTSDFGQTFAVWDMADGPIVEMPLLGSHNLRDATGAVLGLALNPFGDSSDTVATMTTVATAGGMVDGRAAALPVTDMLSLQPDYYSALRDYTAQQRADRVAEAEIGAPGKRPSSCQETTRDE</sequence>
<protein>
    <submittedName>
        <fullName evidence="4">VacJ family lipoprotein</fullName>
    </submittedName>
</protein>
<accession>A0AAD0R0B9</accession>
<gene>
    <name evidence="4" type="ORF">DVB73_25415</name>
</gene>
<dbReference type="PANTHER" id="PTHR30035:SF3">
    <property type="entry name" value="INTERMEMBRANE PHOSPHOLIPID TRANSPORT SYSTEM LIPOPROTEIN MLAA"/>
    <property type="match status" value="1"/>
</dbReference>
<reference evidence="4 5" key="1">
    <citation type="submission" date="2018-07" db="EMBL/GenBank/DDBJ databases">
        <title>Complete genome sequence of a Pseudomonas plecoglossicida strain pathogenic to the marine fish, Larimichthys crocea.</title>
        <authorList>
            <person name="Tao Z."/>
        </authorList>
    </citation>
    <scope>NUCLEOTIDE SEQUENCE [LARGE SCALE GENOMIC DNA]</scope>
    <source>
        <strain evidence="4 5">XSDHY-P</strain>
    </source>
</reference>
<evidence type="ECO:0000313" key="5">
    <source>
        <dbReference type="Proteomes" id="UP000256503"/>
    </source>
</evidence>
<dbReference type="GeneID" id="49616770"/>
<evidence type="ECO:0000313" key="4">
    <source>
        <dbReference type="EMBL" id="AXM98900.1"/>
    </source>
</evidence>
<evidence type="ECO:0000256" key="3">
    <source>
        <dbReference type="SAM" id="MobiDB-lite"/>
    </source>
</evidence>
<dbReference type="PROSITE" id="PS51257">
    <property type="entry name" value="PROKAR_LIPOPROTEIN"/>
    <property type="match status" value="1"/>
</dbReference>
<feature type="compositionally biased region" description="Polar residues" evidence="3">
    <location>
        <begin position="246"/>
        <end position="255"/>
    </location>
</feature>
<dbReference type="InterPro" id="IPR007428">
    <property type="entry name" value="MlaA"/>
</dbReference>
<dbReference type="PRINTS" id="PR01805">
    <property type="entry name" value="VACJLIPOPROT"/>
</dbReference>
<dbReference type="GO" id="GO:0120010">
    <property type="term" value="P:intermembrane phospholipid transfer"/>
    <property type="evidence" value="ECO:0007669"/>
    <property type="project" value="TreeGrafter"/>
</dbReference>
<dbReference type="RefSeq" id="WP_016393593.1">
    <property type="nucleotide sequence ID" value="NZ_BSOM01000002.1"/>
</dbReference>